<dbReference type="InterPro" id="IPR037202">
    <property type="entry name" value="ESCRT_assembly_dom"/>
</dbReference>
<evidence type="ECO:0000256" key="4">
    <source>
        <dbReference type="ARBA" id="ARBA00022753"/>
    </source>
</evidence>
<dbReference type="InterPro" id="IPR016135">
    <property type="entry name" value="UBQ-conjugating_enzyme/RWD"/>
</dbReference>
<keyword evidence="5" id="KW-0653">Protein transport</keyword>
<feature type="domain" description="UEV" evidence="8">
    <location>
        <begin position="7"/>
        <end position="170"/>
    </location>
</feature>
<dbReference type="Gene3D" id="3.10.110.10">
    <property type="entry name" value="Ubiquitin Conjugating Enzyme"/>
    <property type="match status" value="1"/>
</dbReference>
<dbReference type="STRING" id="45354.A0A1L0DLW4"/>
<sequence length="523" mass="57914">MASISKKVANWLYSVLQPQYLHKELAFNDIYRFLSVYLSQGFKIRTAVYTSQQGNSNLLVNLYGSLNCKNIEVPLNIWVPLNYPFADNSVAEPNGVPIVYVVATPDMLIRPGNNVDLQGRFYHPYLSLWHLELLPGSSNAEYNLLNLMSCLITTFNKDSPLQHPPVTSGPELPPKPAALSPNNTGFLRRETNGPPLPQKPGSTANDGVPLKYRSPLPLPSQNTGNSDYANRRVENIVPGFTPTQQSPYRSDTQLIRSESQIQMGHTGQNRLGQTRPEYQLPPHSLTTSPPHSFVNYSSVSPGRGRPSDVKTPTPTPRVGVSEIEDLMDKVTLDDGASTIPREILEQISAHINSFLSLETPDNANSIIGKINENSHRIQALYSQLEHHNKQAAANKENLDKHIKYLQGQVSGIQKLNSELAALDKMNTSSVDEIYTLTTGQKLNLEDIITPDLKLVHQLYDVTADIKACKDTLKLLGSGLKGEEEMINDGNLDTCVKAARGLGRELFWLEVTKQQIAKTMGLST</sequence>
<evidence type="ECO:0000256" key="6">
    <source>
        <dbReference type="ARBA" id="ARBA00023054"/>
    </source>
</evidence>
<dbReference type="InterPro" id="IPR017916">
    <property type="entry name" value="SB_dom"/>
</dbReference>
<dbReference type="PANTHER" id="PTHR23306">
    <property type="entry name" value="TUMOR SUSCEPTIBILITY GENE 101 PROTEIN-RELATED"/>
    <property type="match status" value="1"/>
</dbReference>
<dbReference type="PROSITE" id="PS51322">
    <property type="entry name" value="UEV"/>
    <property type="match status" value="1"/>
</dbReference>
<evidence type="ECO:0000313" key="9">
    <source>
        <dbReference type="EMBL" id="SGZ56848.1"/>
    </source>
</evidence>
<dbReference type="GO" id="GO:0072666">
    <property type="term" value="P:establishment of protein localization to vacuole"/>
    <property type="evidence" value="ECO:0007669"/>
    <property type="project" value="UniProtKB-ARBA"/>
</dbReference>
<keyword evidence="3" id="KW-0813">Transport</keyword>
<keyword evidence="6" id="KW-0175">Coiled coil</keyword>
<dbReference type="Proteomes" id="UP000182334">
    <property type="component" value="Chromosome VI"/>
</dbReference>
<dbReference type="SUPFAM" id="SSF140111">
    <property type="entry name" value="Endosomal sorting complex assembly domain"/>
    <property type="match status" value="1"/>
</dbReference>
<feature type="compositionally biased region" description="Low complexity" evidence="7">
    <location>
        <begin position="280"/>
        <end position="292"/>
    </location>
</feature>
<evidence type="ECO:0000256" key="5">
    <source>
        <dbReference type="ARBA" id="ARBA00022927"/>
    </source>
</evidence>
<dbReference type="GO" id="GO:0043130">
    <property type="term" value="F:ubiquitin binding"/>
    <property type="evidence" value="ECO:0007669"/>
    <property type="project" value="TreeGrafter"/>
</dbReference>
<dbReference type="PANTHER" id="PTHR23306:SF3">
    <property type="entry name" value="TUMOR SUPPRESSOR PROTEIN 101"/>
    <property type="match status" value="1"/>
</dbReference>
<evidence type="ECO:0000256" key="2">
    <source>
        <dbReference type="ARBA" id="ARBA00009594"/>
    </source>
</evidence>
<protein>
    <submittedName>
        <fullName evidence="9">CIC11C00000004400</fullName>
    </submittedName>
</protein>
<dbReference type="OrthoDB" id="306304at2759"/>
<proteinExistence type="inferred from homology"/>
<dbReference type="EMBL" id="LT635761">
    <property type="protein sequence ID" value="SGZ56848.1"/>
    <property type="molecule type" value="Genomic_DNA"/>
</dbReference>
<evidence type="ECO:0000256" key="3">
    <source>
        <dbReference type="ARBA" id="ARBA00022448"/>
    </source>
</evidence>
<dbReference type="GO" id="GO:0043162">
    <property type="term" value="P:ubiquitin-dependent protein catabolic process via the multivesicular body sorting pathway"/>
    <property type="evidence" value="ECO:0007669"/>
    <property type="project" value="UniProtKB-ARBA"/>
</dbReference>
<keyword evidence="10" id="KW-1185">Reference proteome</keyword>
<evidence type="ECO:0000259" key="8">
    <source>
        <dbReference type="PROSITE" id="PS51322"/>
    </source>
</evidence>
<evidence type="ECO:0000313" key="10">
    <source>
        <dbReference type="Proteomes" id="UP000182334"/>
    </source>
</evidence>
<dbReference type="Pfam" id="PF09454">
    <property type="entry name" value="Vps23_core"/>
    <property type="match status" value="1"/>
</dbReference>
<dbReference type="InterPro" id="IPR052070">
    <property type="entry name" value="ESCRT-I_UEV_domain"/>
</dbReference>
<evidence type="ECO:0000256" key="1">
    <source>
        <dbReference type="ARBA" id="ARBA00004177"/>
    </source>
</evidence>
<dbReference type="GO" id="GO:0000813">
    <property type="term" value="C:ESCRT I complex"/>
    <property type="evidence" value="ECO:0007669"/>
    <property type="project" value="TreeGrafter"/>
</dbReference>
<accession>A0A1L0DLW4</accession>
<feature type="region of interest" description="Disordered" evidence="7">
    <location>
        <begin position="161"/>
        <end position="227"/>
    </location>
</feature>
<gene>
    <name evidence="9" type="ORF">SAMEA4029010_CIC11G00000004400</name>
</gene>
<dbReference type="SUPFAM" id="SSF54495">
    <property type="entry name" value="UBC-like"/>
    <property type="match status" value="1"/>
</dbReference>
<feature type="compositionally biased region" description="Polar residues" evidence="7">
    <location>
        <begin position="263"/>
        <end position="272"/>
    </location>
</feature>
<dbReference type="InterPro" id="IPR008883">
    <property type="entry name" value="UEV_N"/>
</dbReference>
<evidence type="ECO:0000256" key="7">
    <source>
        <dbReference type="SAM" id="MobiDB-lite"/>
    </source>
</evidence>
<dbReference type="Pfam" id="PF05743">
    <property type="entry name" value="UEV"/>
    <property type="match status" value="1"/>
</dbReference>
<comment type="subcellular location">
    <subcellularLocation>
        <location evidence="1">Endosome</location>
    </subcellularLocation>
</comment>
<organism evidence="9 10">
    <name type="scientific">Sungouiella intermedia</name>
    <dbReference type="NCBI Taxonomy" id="45354"/>
    <lineage>
        <taxon>Eukaryota</taxon>
        <taxon>Fungi</taxon>
        <taxon>Dikarya</taxon>
        <taxon>Ascomycota</taxon>
        <taxon>Saccharomycotina</taxon>
        <taxon>Pichiomycetes</taxon>
        <taxon>Metschnikowiaceae</taxon>
        <taxon>Sungouiella</taxon>
    </lineage>
</organism>
<feature type="region of interest" description="Disordered" evidence="7">
    <location>
        <begin position="263"/>
        <end position="318"/>
    </location>
</feature>
<keyword evidence="4" id="KW-0967">Endosome</keyword>
<name>A0A1L0DLW4_9ASCO</name>
<dbReference type="GO" id="GO:0006886">
    <property type="term" value="P:intracellular protein transport"/>
    <property type="evidence" value="ECO:0007669"/>
    <property type="project" value="UniProtKB-ARBA"/>
</dbReference>
<reference evidence="9 10" key="1">
    <citation type="submission" date="2016-10" db="EMBL/GenBank/DDBJ databases">
        <authorList>
            <person name="de Groot N.N."/>
        </authorList>
    </citation>
    <scope>NUCLEOTIDE SEQUENCE [LARGE SCALE GENOMIC DNA]</scope>
    <source>
        <strain evidence="9 10">CBS 141442</strain>
    </source>
</reference>
<dbReference type="Gene3D" id="6.10.140.820">
    <property type="match status" value="1"/>
</dbReference>
<comment type="similarity">
    <text evidence="2">Belongs to the ubiquitin-conjugating enzyme family. UEV subfamily.</text>
</comment>
<dbReference type="CDD" id="cd11685">
    <property type="entry name" value="UEV_TSG101-like"/>
    <property type="match status" value="1"/>
</dbReference>
<dbReference type="AlphaFoldDB" id="A0A1L0DLW4"/>